<evidence type="ECO:0000313" key="9">
    <source>
        <dbReference type="EMBL" id="KAF0932637.1"/>
    </source>
</evidence>
<evidence type="ECO:0000256" key="6">
    <source>
        <dbReference type="ARBA" id="ARBA00023065"/>
    </source>
</evidence>
<dbReference type="OrthoDB" id="9999863at2759"/>
<name>A0A6G1F6U0_9ORYZ</name>
<accession>A0A6G1F6U0</accession>
<dbReference type="GO" id="GO:0030001">
    <property type="term" value="P:metal ion transport"/>
    <property type="evidence" value="ECO:0007669"/>
    <property type="project" value="UniProtKB-ARBA"/>
</dbReference>
<keyword evidence="3" id="KW-0813">Transport</keyword>
<proteinExistence type="inferred from homology"/>
<feature type="transmembrane region" description="Helical" evidence="8">
    <location>
        <begin position="92"/>
        <end position="116"/>
    </location>
</feature>
<evidence type="ECO:0000256" key="1">
    <source>
        <dbReference type="ARBA" id="ARBA00004141"/>
    </source>
</evidence>
<feature type="transmembrane region" description="Helical" evidence="8">
    <location>
        <begin position="66"/>
        <end position="86"/>
    </location>
</feature>
<comment type="subcellular location">
    <subcellularLocation>
        <location evidence="1">Membrane</location>
        <topology evidence="1">Multi-pass membrane protein</topology>
    </subcellularLocation>
</comment>
<comment type="caution">
    <text evidence="9">The sequence shown here is derived from an EMBL/GenBank/DDBJ whole genome shotgun (WGS) entry which is preliminary data.</text>
</comment>
<evidence type="ECO:0000256" key="5">
    <source>
        <dbReference type="ARBA" id="ARBA00022989"/>
    </source>
</evidence>
<dbReference type="AlphaFoldDB" id="A0A6G1F6U0"/>
<gene>
    <name evidence="9" type="ORF">E2562_011943</name>
</gene>
<dbReference type="InterPro" id="IPR051143">
    <property type="entry name" value="TrkH_K-transport"/>
</dbReference>
<dbReference type="GO" id="GO:0008324">
    <property type="term" value="F:monoatomic cation transmembrane transporter activity"/>
    <property type="evidence" value="ECO:0007669"/>
    <property type="project" value="InterPro"/>
</dbReference>
<feature type="transmembrane region" description="Helical" evidence="8">
    <location>
        <begin position="399"/>
        <end position="419"/>
    </location>
</feature>
<evidence type="ECO:0000256" key="7">
    <source>
        <dbReference type="ARBA" id="ARBA00023136"/>
    </source>
</evidence>
<comment type="similarity">
    <text evidence="2">Belongs to the TrkH potassium transport family. HKT (TC 2.A.38.3) subfamily.</text>
</comment>
<dbReference type="Proteomes" id="UP000479710">
    <property type="component" value="Unassembled WGS sequence"/>
</dbReference>
<keyword evidence="5 8" id="KW-1133">Transmembrane helix</keyword>
<protein>
    <recommendedName>
        <fullName evidence="11">HKT24 transporter</fullName>
    </recommendedName>
</protein>
<evidence type="ECO:0000256" key="3">
    <source>
        <dbReference type="ARBA" id="ARBA00022448"/>
    </source>
</evidence>
<evidence type="ECO:0008006" key="11">
    <source>
        <dbReference type="Google" id="ProtNLM"/>
    </source>
</evidence>
<evidence type="ECO:0000313" key="10">
    <source>
        <dbReference type="Proteomes" id="UP000479710"/>
    </source>
</evidence>
<dbReference type="PANTHER" id="PTHR31064">
    <property type="entry name" value="POTASSIUM TRANSPORT PROTEIN DDB_G0292412-RELATED"/>
    <property type="match status" value="1"/>
</dbReference>
<dbReference type="PANTHER" id="PTHR31064:SF11">
    <property type="entry name" value="CATION TRANSPORTER HKT2_3-RELATED"/>
    <property type="match status" value="1"/>
</dbReference>
<keyword evidence="7 8" id="KW-0472">Membrane</keyword>
<reference evidence="9 10" key="1">
    <citation type="submission" date="2019-11" db="EMBL/GenBank/DDBJ databases">
        <title>Whole genome sequence of Oryza granulata.</title>
        <authorList>
            <person name="Li W."/>
        </authorList>
    </citation>
    <scope>NUCLEOTIDE SEQUENCE [LARGE SCALE GENOMIC DNA]</scope>
    <source>
        <strain evidence="10">cv. Menghai</strain>
        <tissue evidence="9">Leaf</tissue>
    </source>
</reference>
<keyword evidence="6" id="KW-0406">Ion transport</keyword>
<sequence>MPIQLHIFVGSARHVINSSVFICRFIAFHLSRLLFHLAYFLIIDILGFVALVVLRPSNHEYNPRYVDMFFLSTSAVTVTGLATIQMEDLSSSQIVVLTLLMFLGSEMFLSFLGLVLESSKQNKHDPENRRVSSVTVCEQSQLEEAIPQTPSTNSTDIKKSCLKYLVFVVLAYMIIILATGSLLVFMYIAHVASARDVLTRKSINKALFSVSVTVSSFTNGGLMPTNESMAVFSSNNGLLLLLTCQILAGSTLFPVFLRLVIWASRGLRLAKAEEPDFIMNNTRAVGFNHLLPNTKTAFLAALEIALVAMTVMLFCCLNWDSAVFAGLTSLQKITNALFMAVNARQAGENSIDCSLVAPAALVLFMVMMYTPALTKFFSACEDHKQSGPEHNNRTKKGNAFVKMMTLSPLALNAAVIMLICITERRSISTDPLNFSTFNIIFEVISAYGNIGLSTGCSCSRLLQLLLHPEKKGIVCHEKPYSFSGWWSDPGKLVLVLVMLYGRLRGFHKQTS</sequence>
<feature type="transmembrane region" description="Helical" evidence="8">
    <location>
        <begin position="238"/>
        <end position="261"/>
    </location>
</feature>
<dbReference type="GO" id="GO:0005886">
    <property type="term" value="C:plasma membrane"/>
    <property type="evidence" value="ECO:0007669"/>
    <property type="project" value="TreeGrafter"/>
</dbReference>
<dbReference type="EMBL" id="SPHZ02000001">
    <property type="protein sequence ID" value="KAF0932637.1"/>
    <property type="molecule type" value="Genomic_DNA"/>
</dbReference>
<feature type="transmembrane region" description="Helical" evidence="8">
    <location>
        <begin position="355"/>
        <end position="378"/>
    </location>
</feature>
<keyword evidence="10" id="KW-1185">Reference proteome</keyword>
<evidence type="ECO:0000256" key="4">
    <source>
        <dbReference type="ARBA" id="ARBA00022692"/>
    </source>
</evidence>
<organism evidence="9 10">
    <name type="scientific">Oryza meyeriana var. granulata</name>
    <dbReference type="NCBI Taxonomy" id="110450"/>
    <lineage>
        <taxon>Eukaryota</taxon>
        <taxon>Viridiplantae</taxon>
        <taxon>Streptophyta</taxon>
        <taxon>Embryophyta</taxon>
        <taxon>Tracheophyta</taxon>
        <taxon>Spermatophyta</taxon>
        <taxon>Magnoliopsida</taxon>
        <taxon>Liliopsida</taxon>
        <taxon>Poales</taxon>
        <taxon>Poaceae</taxon>
        <taxon>BOP clade</taxon>
        <taxon>Oryzoideae</taxon>
        <taxon>Oryzeae</taxon>
        <taxon>Oryzinae</taxon>
        <taxon>Oryza</taxon>
        <taxon>Oryza meyeriana</taxon>
    </lineage>
</organism>
<keyword evidence="4 8" id="KW-0812">Transmembrane</keyword>
<feature type="transmembrane region" description="Helical" evidence="8">
    <location>
        <begin position="164"/>
        <end position="189"/>
    </location>
</feature>
<dbReference type="GO" id="GO:0098662">
    <property type="term" value="P:inorganic cation transmembrane transport"/>
    <property type="evidence" value="ECO:0007669"/>
    <property type="project" value="UniProtKB-ARBA"/>
</dbReference>
<dbReference type="Pfam" id="PF02386">
    <property type="entry name" value="TrkH"/>
    <property type="match status" value="2"/>
</dbReference>
<dbReference type="InterPro" id="IPR003445">
    <property type="entry name" value="Cat_transpt"/>
</dbReference>
<evidence type="ECO:0000256" key="8">
    <source>
        <dbReference type="SAM" id="Phobius"/>
    </source>
</evidence>
<evidence type="ECO:0000256" key="2">
    <source>
        <dbReference type="ARBA" id="ARBA00010864"/>
    </source>
</evidence>
<feature type="transmembrane region" description="Helical" evidence="8">
    <location>
        <begin position="33"/>
        <end position="54"/>
    </location>
</feature>
<feature type="transmembrane region" description="Helical" evidence="8">
    <location>
        <begin position="297"/>
        <end position="320"/>
    </location>
</feature>